<gene>
    <name evidence="5" type="ORF">A2843_00510</name>
</gene>
<keyword evidence="2" id="KW-0540">Nuclease</keyword>
<evidence type="ECO:0008006" key="7">
    <source>
        <dbReference type="Google" id="ProtNLM"/>
    </source>
</evidence>
<dbReference type="EMBL" id="MHTS01000004">
    <property type="protein sequence ID" value="OHA64967.1"/>
    <property type="molecule type" value="Genomic_DNA"/>
</dbReference>
<keyword evidence="3" id="KW-0378">Hydrolase</keyword>
<dbReference type="GO" id="GO:0016787">
    <property type="term" value="F:hydrolase activity"/>
    <property type="evidence" value="ECO:0007669"/>
    <property type="project" value="UniProtKB-KW"/>
</dbReference>
<evidence type="ECO:0000256" key="4">
    <source>
        <dbReference type="ARBA" id="ARBA00024207"/>
    </source>
</evidence>
<dbReference type="PANTHER" id="PTHR33397:SF5">
    <property type="entry name" value="RNASE YUTE-RELATED"/>
    <property type="match status" value="1"/>
</dbReference>
<proteinExistence type="inferred from homology"/>
<comment type="similarity">
    <text evidence="4">Belongs to the HepT RNase toxin family.</text>
</comment>
<dbReference type="PANTHER" id="PTHR33397">
    <property type="entry name" value="UPF0331 PROTEIN YUTE"/>
    <property type="match status" value="1"/>
</dbReference>
<accession>A0A1G2QX02</accession>
<evidence type="ECO:0000256" key="3">
    <source>
        <dbReference type="ARBA" id="ARBA00022801"/>
    </source>
</evidence>
<evidence type="ECO:0000313" key="6">
    <source>
        <dbReference type="Proteomes" id="UP000178170"/>
    </source>
</evidence>
<dbReference type="Gene3D" id="1.20.120.580">
    <property type="entry name" value="bsu32300-like"/>
    <property type="match status" value="1"/>
</dbReference>
<dbReference type="InterPro" id="IPR052379">
    <property type="entry name" value="Type_VII_TA_RNase"/>
</dbReference>
<dbReference type="GO" id="GO:0110001">
    <property type="term" value="C:toxin-antitoxin complex"/>
    <property type="evidence" value="ECO:0007669"/>
    <property type="project" value="InterPro"/>
</dbReference>
<dbReference type="InterPro" id="IPR008201">
    <property type="entry name" value="HepT-like"/>
</dbReference>
<dbReference type="Pfam" id="PF01934">
    <property type="entry name" value="HepT-like"/>
    <property type="match status" value="1"/>
</dbReference>
<dbReference type="InterPro" id="IPR037038">
    <property type="entry name" value="HepT-like_sf"/>
</dbReference>
<dbReference type="GO" id="GO:0004540">
    <property type="term" value="F:RNA nuclease activity"/>
    <property type="evidence" value="ECO:0007669"/>
    <property type="project" value="InterPro"/>
</dbReference>
<evidence type="ECO:0000256" key="2">
    <source>
        <dbReference type="ARBA" id="ARBA00022722"/>
    </source>
</evidence>
<reference evidence="5 6" key="1">
    <citation type="journal article" date="2016" name="Nat. Commun.">
        <title>Thousands of microbial genomes shed light on interconnected biogeochemical processes in an aquifer system.</title>
        <authorList>
            <person name="Anantharaman K."/>
            <person name="Brown C.T."/>
            <person name="Hug L.A."/>
            <person name="Sharon I."/>
            <person name="Castelle C.J."/>
            <person name="Probst A.J."/>
            <person name="Thomas B.C."/>
            <person name="Singh A."/>
            <person name="Wilkins M.J."/>
            <person name="Karaoz U."/>
            <person name="Brodie E.L."/>
            <person name="Williams K.H."/>
            <person name="Hubbard S.S."/>
            <person name="Banfield J.F."/>
        </authorList>
    </citation>
    <scope>NUCLEOTIDE SEQUENCE [LARGE SCALE GENOMIC DNA]</scope>
</reference>
<dbReference type="AlphaFoldDB" id="A0A1G2QX02"/>
<comment type="caution">
    <text evidence="5">The sequence shown here is derived from an EMBL/GenBank/DDBJ whole genome shotgun (WGS) entry which is preliminary data.</text>
</comment>
<keyword evidence="1" id="KW-1277">Toxin-antitoxin system</keyword>
<sequence length="144" mass="16856">MSNIQVVEAKISSIRKYLKLLERYRKYKQKEIEDNPDLKGAFERYLYLAAQATIDLAEAVIAFKDFRRPTTYGDAFYVLDEQEFLPKELSDKLINMAKFRNIIAHDYEDVDFGIVYDAGKNRLVDIEKFIGVVREKLNLAHVLE</sequence>
<evidence type="ECO:0000256" key="1">
    <source>
        <dbReference type="ARBA" id="ARBA00022649"/>
    </source>
</evidence>
<dbReference type="NCBIfam" id="NF047751">
    <property type="entry name" value="HepT_toxin"/>
    <property type="match status" value="1"/>
</dbReference>
<evidence type="ECO:0000313" key="5">
    <source>
        <dbReference type="EMBL" id="OHA64967.1"/>
    </source>
</evidence>
<name>A0A1G2QX02_9BACT</name>
<dbReference type="Proteomes" id="UP000178170">
    <property type="component" value="Unassembled WGS sequence"/>
</dbReference>
<protein>
    <recommendedName>
        <fullName evidence="7">DUF86 domain-containing protein</fullName>
    </recommendedName>
</protein>
<organism evidence="5 6">
    <name type="scientific">Candidatus Wildermuthbacteria bacterium RIFCSPHIGHO2_01_FULL_48_27b</name>
    <dbReference type="NCBI Taxonomy" id="1802447"/>
    <lineage>
        <taxon>Bacteria</taxon>
        <taxon>Candidatus Wildermuthiibacteriota</taxon>
    </lineage>
</organism>